<evidence type="ECO:0000313" key="2">
    <source>
        <dbReference type="EMBL" id="CAH2352576.1"/>
    </source>
</evidence>
<dbReference type="Proteomes" id="UP000837801">
    <property type="component" value="Unassembled WGS sequence"/>
</dbReference>
<dbReference type="CDD" id="cd20546">
    <property type="entry name" value="CYCLIN_SpCG1C_ScCTK2-like_rpt2"/>
    <property type="match status" value="1"/>
</dbReference>
<dbReference type="InterPro" id="IPR043198">
    <property type="entry name" value="Cyclin/Ssn8"/>
</dbReference>
<accession>A0A9P0QPP5</accession>
<dbReference type="AlphaFoldDB" id="A0A9P0QPP5"/>
<protein>
    <recommendedName>
        <fullName evidence="4">Cyclin N-terminal domain-containing protein</fullName>
    </recommendedName>
</protein>
<sequence length="424" mass="48787">MSASDGPIPHVSQSGAKTGSQQQHPPSSKAPPPIVAVTQVSRPFFTSSELKYLLQQTIPESKKVLYSQKKHQVFQFVFQLIKTVKFPLRVLATTMNYYQRYFLFNKWEESTSSGTNGTTGTPTSVQEAHELIIKQHERDPFVIAMSCLLLASKNEDCIKKLKDIQVVGNKLRDIDDQDSKGLYLDFQRKAILNIEFKILQVIKFDFLNGSTMNTSVDQLLVQFCKKLGIDYIHTMYSWLVSFDIMSTPLCLMIPSHCIAVAIIIITLNVKPKDIVHKFNRGEQQLSSHDLNVILESLDCYSQFRCPETLVNEGIIYVLDYYVHNMNYSILNEYMPAIDADTGKEQIFKFMDLKSRFNDLKILDEASCSERDMLRQDYYLKPWDYSLSAKGCSRFMLGNKRARFELELQFEQEYKKKKVSEVSSV</sequence>
<reference evidence="2" key="1">
    <citation type="submission" date="2022-03" db="EMBL/GenBank/DDBJ databases">
        <authorList>
            <person name="Legras J.-L."/>
            <person name="Devillers H."/>
            <person name="Grondin C."/>
        </authorList>
    </citation>
    <scope>NUCLEOTIDE SEQUENCE</scope>
    <source>
        <strain evidence="2">CLIB 1423</strain>
    </source>
</reference>
<comment type="caution">
    <text evidence="2">The sequence shown here is derived from an EMBL/GenBank/DDBJ whole genome shotgun (WGS) entry which is preliminary data.</text>
</comment>
<evidence type="ECO:0000313" key="3">
    <source>
        <dbReference type="Proteomes" id="UP000837801"/>
    </source>
</evidence>
<dbReference type="Gene3D" id="1.10.472.10">
    <property type="entry name" value="Cyclin-like"/>
    <property type="match status" value="2"/>
</dbReference>
<feature type="compositionally biased region" description="Polar residues" evidence="1">
    <location>
        <begin position="11"/>
        <end position="26"/>
    </location>
</feature>
<dbReference type="GO" id="GO:0006357">
    <property type="term" value="P:regulation of transcription by RNA polymerase II"/>
    <property type="evidence" value="ECO:0007669"/>
    <property type="project" value="InterPro"/>
</dbReference>
<gene>
    <name evidence="2" type="ORF">CLIB1423_07S02696</name>
</gene>
<dbReference type="PANTHER" id="PTHR10026">
    <property type="entry name" value="CYCLIN"/>
    <property type="match status" value="1"/>
</dbReference>
<dbReference type="GO" id="GO:0016538">
    <property type="term" value="F:cyclin-dependent protein serine/threonine kinase regulator activity"/>
    <property type="evidence" value="ECO:0007669"/>
    <property type="project" value="InterPro"/>
</dbReference>
<feature type="region of interest" description="Disordered" evidence="1">
    <location>
        <begin position="1"/>
        <end position="33"/>
    </location>
</feature>
<proteinExistence type="predicted"/>
<name>A0A9P0QPP5_9ASCO</name>
<dbReference type="OrthoDB" id="4951845at2759"/>
<dbReference type="InterPro" id="IPR036915">
    <property type="entry name" value="Cyclin-like_sf"/>
</dbReference>
<keyword evidence="3" id="KW-1185">Reference proteome</keyword>
<organism evidence="2 3">
    <name type="scientific">[Candida] railenensis</name>
    <dbReference type="NCBI Taxonomy" id="45579"/>
    <lineage>
        <taxon>Eukaryota</taxon>
        <taxon>Fungi</taxon>
        <taxon>Dikarya</taxon>
        <taxon>Ascomycota</taxon>
        <taxon>Saccharomycotina</taxon>
        <taxon>Pichiomycetes</taxon>
        <taxon>Debaryomycetaceae</taxon>
        <taxon>Kurtzmaniella</taxon>
    </lineage>
</organism>
<evidence type="ECO:0000256" key="1">
    <source>
        <dbReference type="SAM" id="MobiDB-lite"/>
    </source>
</evidence>
<dbReference type="SUPFAM" id="SSF47954">
    <property type="entry name" value="Cyclin-like"/>
    <property type="match status" value="2"/>
</dbReference>
<dbReference type="EMBL" id="CAKXYY010000007">
    <property type="protein sequence ID" value="CAH2352576.1"/>
    <property type="molecule type" value="Genomic_DNA"/>
</dbReference>
<evidence type="ECO:0008006" key="4">
    <source>
        <dbReference type="Google" id="ProtNLM"/>
    </source>
</evidence>